<dbReference type="AlphaFoldDB" id="A0A8T0DQK4"/>
<dbReference type="OrthoDB" id="6275211at2759"/>
<name>A0A8T0DQK4_9TREM</name>
<feature type="transmembrane region" description="Helical" evidence="1">
    <location>
        <begin position="16"/>
        <end position="37"/>
    </location>
</feature>
<evidence type="ECO:0000313" key="2">
    <source>
        <dbReference type="EMBL" id="KAF8569492.1"/>
    </source>
</evidence>
<keyword evidence="1" id="KW-0812">Transmembrane</keyword>
<accession>A0A8T0DQK4</accession>
<keyword evidence="1" id="KW-1133">Transmembrane helix</keyword>
<reference evidence="2 3" key="1">
    <citation type="submission" date="2019-07" db="EMBL/GenBank/DDBJ databases">
        <title>Annotation for the trematode Paragonimus westermani.</title>
        <authorList>
            <person name="Choi Y.-J."/>
        </authorList>
    </citation>
    <scope>NUCLEOTIDE SEQUENCE [LARGE SCALE GENOMIC DNA]</scope>
    <source>
        <strain evidence="2">180907_Pwestermani</strain>
    </source>
</reference>
<evidence type="ECO:0000313" key="3">
    <source>
        <dbReference type="Proteomes" id="UP000699462"/>
    </source>
</evidence>
<proteinExistence type="predicted"/>
<dbReference type="EMBL" id="JTDF01001827">
    <property type="protein sequence ID" value="KAF8569492.1"/>
    <property type="molecule type" value="Genomic_DNA"/>
</dbReference>
<dbReference type="Proteomes" id="UP000699462">
    <property type="component" value="Unassembled WGS sequence"/>
</dbReference>
<feature type="transmembrane region" description="Helical" evidence="1">
    <location>
        <begin position="57"/>
        <end position="80"/>
    </location>
</feature>
<organism evidence="2 3">
    <name type="scientific">Paragonimus westermani</name>
    <dbReference type="NCBI Taxonomy" id="34504"/>
    <lineage>
        <taxon>Eukaryota</taxon>
        <taxon>Metazoa</taxon>
        <taxon>Spiralia</taxon>
        <taxon>Lophotrochozoa</taxon>
        <taxon>Platyhelminthes</taxon>
        <taxon>Trematoda</taxon>
        <taxon>Digenea</taxon>
        <taxon>Plagiorchiida</taxon>
        <taxon>Troglotremata</taxon>
        <taxon>Troglotrematidae</taxon>
        <taxon>Paragonimus</taxon>
    </lineage>
</organism>
<feature type="transmembrane region" description="Helical" evidence="1">
    <location>
        <begin position="129"/>
        <end position="147"/>
    </location>
</feature>
<sequence length="152" mass="16637">MLEPLRRQLLVQRNQPYYVLATSILLALYMIITALVVDNQYENTFTGTSATKQQRTTNVLNILSTLLMLASFILVILIIARLGPREILHTVIFALVGTAFISTISSSMIQNLQPDITLPAVPTANSTVLASLVAIIISLAILILPCIEQSSE</sequence>
<feature type="transmembrane region" description="Helical" evidence="1">
    <location>
        <begin position="87"/>
        <end position="109"/>
    </location>
</feature>
<keyword evidence="3" id="KW-1185">Reference proteome</keyword>
<protein>
    <submittedName>
        <fullName evidence="2">Uncharacterized protein</fullName>
    </submittedName>
</protein>
<comment type="caution">
    <text evidence="2">The sequence shown here is derived from an EMBL/GenBank/DDBJ whole genome shotgun (WGS) entry which is preliminary data.</text>
</comment>
<gene>
    <name evidence="2" type="ORF">P879_00560</name>
</gene>
<evidence type="ECO:0000256" key="1">
    <source>
        <dbReference type="SAM" id="Phobius"/>
    </source>
</evidence>
<keyword evidence="1" id="KW-0472">Membrane</keyword>